<dbReference type="SUPFAM" id="SSF55826">
    <property type="entry name" value="YbaK/ProRS associated domain"/>
    <property type="match status" value="1"/>
</dbReference>
<evidence type="ECO:0000259" key="1">
    <source>
        <dbReference type="Pfam" id="PF04073"/>
    </source>
</evidence>
<sequence>MAKKLIPPAKILHYLEDHQVNFRLIQHRTVYTAYDAAATLKKKLSEIAKILFVKADRDFYLAVLPADYNLQMEKLGKIISRQIGQAVKKVILPGEKIMAAALKIKAGALSAFGQIHRLPVIVEKNLAKNKRVILPTGSFNYSVEMAMADYLKLEKGCLGIFGQKKKIKAAKTLKPKKISRAKAKISLKKAVKKSR</sequence>
<protein>
    <recommendedName>
        <fullName evidence="1">YbaK/aminoacyl-tRNA synthetase-associated domain-containing protein</fullName>
    </recommendedName>
</protein>
<dbReference type="Proteomes" id="UP000230729">
    <property type="component" value="Unassembled WGS sequence"/>
</dbReference>
<dbReference type="Gene3D" id="3.90.960.10">
    <property type="entry name" value="YbaK/aminoacyl-tRNA synthetase-associated domain"/>
    <property type="match status" value="1"/>
</dbReference>
<organism evidence="2 3">
    <name type="scientific">Candidatus Falkowbacteria bacterium CG23_combo_of_CG06-09_8_20_14_all_49_15</name>
    <dbReference type="NCBI Taxonomy" id="1974572"/>
    <lineage>
        <taxon>Bacteria</taxon>
        <taxon>Candidatus Falkowiibacteriota</taxon>
    </lineage>
</organism>
<evidence type="ECO:0000313" key="3">
    <source>
        <dbReference type="Proteomes" id="UP000230729"/>
    </source>
</evidence>
<evidence type="ECO:0000313" key="2">
    <source>
        <dbReference type="EMBL" id="PIP33941.1"/>
    </source>
</evidence>
<name>A0A2G9ZLG2_9BACT</name>
<dbReference type="InterPro" id="IPR036754">
    <property type="entry name" value="YbaK/aa-tRNA-synt-asso_dom_sf"/>
</dbReference>
<accession>A0A2G9ZLG2</accession>
<feature type="domain" description="YbaK/aminoacyl-tRNA synthetase-associated" evidence="1">
    <location>
        <begin position="27"/>
        <end position="153"/>
    </location>
</feature>
<dbReference type="InterPro" id="IPR007214">
    <property type="entry name" value="YbaK/aa-tRNA-synth-assoc-dom"/>
</dbReference>
<gene>
    <name evidence="2" type="ORF">COX22_01720</name>
</gene>
<dbReference type="Pfam" id="PF04073">
    <property type="entry name" value="tRNA_edit"/>
    <property type="match status" value="1"/>
</dbReference>
<dbReference type="AlphaFoldDB" id="A0A2G9ZLG2"/>
<reference evidence="2 3" key="1">
    <citation type="submission" date="2017-09" db="EMBL/GenBank/DDBJ databases">
        <title>Depth-based differentiation of microbial function through sediment-hosted aquifers and enrichment of novel symbionts in the deep terrestrial subsurface.</title>
        <authorList>
            <person name="Probst A.J."/>
            <person name="Ladd B."/>
            <person name="Jarett J.K."/>
            <person name="Geller-Mcgrath D.E."/>
            <person name="Sieber C.M."/>
            <person name="Emerson J.B."/>
            <person name="Anantharaman K."/>
            <person name="Thomas B.C."/>
            <person name="Malmstrom R."/>
            <person name="Stieglmeier M."/>
            <person name="Klingl A."/>
            <person name="Woyke T."/>
            <person name="Ryan C.M."/>
            <person name="Banfield J.F."/>
        </authorList>
    </citation>
    <scope>NUCLEOTIDE SEQUENCE [LARGE SCALE GENOMIC DNA]</scope>
    <source>
        <strain evidence="2">CG23_combo_of_CG06-09_8_20_14_all_49_15</strain>
    </source>
</reference>
<dbReference type="GO" id="GO:0002161">
    <property type="term" value="F:aminoacyl-tRNA deacylase activity"/>
    <property type="evidence" value="ECO:0007669"/>
    <property type="project" value="InterPro"/>
</dbReference>
<comment type="caution">
    <text evidence="2">The sequence shown here is derived from an EMBL/GenBank/DDBJ whole genome shotgun (WGS) entry which is preliminary data.</text>
</comment>
<dbReference type="EMBL" id="PCSD01000035">
    <property type="protein sequence ID" value="PIP33941.1"/>
    <property type="molecule type" value="Genomic_DNA"/>
</dbReference>
<proteinExistence type="predicted"/>
<dbReference type="CDD" id="cd04332">
    <property type="entry name" value="YbaK_like"/>
    <property type="match status" value="1"/>
</dbReference>